<evidence type="ECO:0000313" key="2">
    <source>
        <dbReference type="Proteomes" id="UP000559626"/>
    </source>
</evidence>
<reference evidence="1 2" key="1">
    <citation type="submission" date="2020-04" db="EMBL/GenBank/DDBJ databases">
        <title>Hymenobacter polaris sp. nov., isolated from Arctic soil.</title>
        <authorList>
            <person name="Dahal R.H."/>
        </authorList>
    </citation>
    <scope>NUCLEOTIDE SEQUENCE [LARGE SCALE GENOMIC DNA]</scope>
    <source>
        <strain evidence="1 2">RP-2-7</strain>
    </source>
</reference>
<dbReference type="Proteomes" id="UP000559626">
    <property type="component" value="Unassembled WGS sequence"/>
</dbReference>
<dbReference type="AlphaFoldDB" id="A0A7Y0FMD0"/>
<proteinExistence type="predicted"/>
<name>A0A7Y0FMD0_9BACT</name>
<protein>
    <recommendedName>
        <fullName evidence="3">STAS/SEC14 domain-containing protein</fullName>
    </recommendedName>
</protein>
<evidence type="ECO:0008006" key="3">
    <source>
        <dbReference type="Google" id="ProtNLM"/>
    </source>
</evidence>
<keyword evidence="2" id="KW-1185">Reference proteome</keyword>
<dbReference type="EMBL" id="JABBGH010000002">
    <property type="protein sequence ID" value="NML65697.1"/>
    <property type="molecule type" value="Genomic_DNA"/>
</dbReference>
<evidence type="ECO:0000313" key="1">
    <source>
        <dbReference type="EMBL" id="NML65697.1"/>
    </source>
</evidence>
<dbReference type="RefSeq" id="WP_169531191.1">
    <property type="nucleotide sequence ID" value="NZ_JABBGH010000002.1"/>
</dbReference>
<comment type="caution">
    <text evidence="1">The sequence shown here is derived from an EMBL/GenBank/DDBJ whole genome shotgun (WGS) entry which is preliminary data.</text>
</comment>
<sequence length="160" mass="18314">MIFKHLSPLFIQEDAELQLLRVRWAGSRNAPAFRTAASGLVDLMQQHGTRRLLLELSEQPDLPVYDQLWLSTTLLPRIAQLPVTQLVIILASQRVYNRHVLESLLMQYQARIKADVQFFTQDEAALDWLTDNSPRVPALLAEWARETHPSSNQATSRLLC</sequence>
<gene>
    <name evidence="1" type="ORF">HHL22_10820</name>
</gene>
<organism evidence="1 2">
    <name type="scientific">Hymenobacter polaris</name>
    <dbReference type="NCBI Taxonomy" id="2682546"/>
    <lineage>
        <taxon>Bacteria</taxon>
        <taxon>Pseudomonadati</taxon>
        <taxon>Bacteroidota</taxon>
        <taxon>Cytophagia</taxon>
        <taxon>Cytophagales</taxon>
        <taxon>Hymenobacteraceae</taxon>
        <taxon>Hymenobacter</taxon>
    </lineage>
</organism>
<accession>A0A7Y0FMD0</accession>